<evidence type="ECO:0000256" key="6">
    <source>
        <dbReference type="ARBA" id="ARBA00022989"/>
    </source>
</evidence>
<evidence type="ECO:0000256" key="1">
    <source>
        <dbReference type="ARBA" id="ARBA00004225"/>
    </source>
</evidence>
<keyword evidence="4 13" id="KW-0812">Transmembrane</keyword>
<evidence type="ECO:0000256" key="14">
    <source>
        <dbReference type="RuleBase" id="RU000488"/>
    </source>
</evidence>
<comment type="subcellular location">
    <subcellularLocation>
        <location evidence="1">Mitochondrion membrane</location>
        <topology evidence="1">Multi-pass membrane protein</topology>
    </subcellularLocation>
</comment>
<sequence length="319" mass="35459">MVGYDPKDKIHLSATEHACAGAVSGALSRACIQPLDVLKIRFQLQVEPLNKAADPKYYGIFQASRRIIEEEGFKALWKGHIPAQILSIAYGVAQYGSFEFLTQEVWHYLPETLTTTYRPITHTVCGGLSGCIGAAFVHPVDVIRTRFVAQGEPKVYKNLAHAIQDIMAKDGIKGYYRGLVPAVSLVGPQMSAQFGLYALFTRLWDNSTKNIAPFIPSSADHFICGSAAGFFAKLIVYPLDVVKKRLQIQGFEEARQTFGVVRKYNGIFHCIYVSFRDEGAKFMFKGLSPSLLKSSTVAGINFCVYEYCCMILTKHHKPL</sequence>
<evidence type="ECO:0000256" key="3">
    <source>
        <dbReference type="ARBA" id="ARBA00022448"/>
    </source>
</evidence>
<dbReference type="FunFam" id="1.50.40.10:FF:000011">
    <property type="entry name" value="Mitochondrial thiamine pyrophosphate carrier 1"/>
    <property type="match status" value="1"/>
</dbReference>
<gene>
    <name evidence="15" type="ORF">RRG08_018628</name>
</gene>
<dbReference type="Proteomes" id="UP001283361">
    <property type="component" value="Unassembled WGS sequence"/>
</dbReference>
<dbReference type="SUPFAM" id="SSF103506">
    <property type="entry name" value="Mitochondrial carrier"/>
    <property type="match status" value="1"/>
</dbReference>
<keyword evidence="7" id="KW-0496">Mitochondrion</keyword>
<comment type="similarity">
    <text evidence="2 14">Belongs to the mitochondrial carrier (TC 2.A.29) family.</text>
</comment>
<keyword evidence="8 13" id="KW-0472">Membrane</keyword>
<evidence type="ECO:0000256" key="9">
    <source>
        <dbReference type="ARBA" id="ARBA00037549"/>
    </source>
</evidence>
<evidence type="ECO:0000256" key="13">
    <source>
        <dbReference type="PROSITE-ProRule" id="PRU00282"/>
    </source>
</evidence>
<keyword evidence="5" id="KW-0677">Repeat</keyword>
<evidence type="ECO:0000256" key="10">
    <source>
        <dbReference type="ARBA" id="ARBA00040836"/>
    </source>
</evidence>
<feature type="repeat" description="Solcar" evidence="13">
    <location>
        <begin position="216"/>
        <end position="311"/>
    </location>
</feature>
<dbReference type="AlphaFoldDB" id="A0AAE0Z0G1"/>
<keyword evidence="6" id="KW-1133">Transmembrane helix</keyword>
<dbReference type="InterPro" id="IPR018108">
    <property type="entry name" value="MCP_transmembrane"/>
</dbReference>
<evidence type="ECO:0000256" key="2">
    <source>
        <dbReference type="ARBA" id="ARBA00006375"/>
    </source>
</evidence>
<evidence type="ECO:0000256" key="8">
    <source>
        <dbReference type="ARBA" id="ARBA00023136"/>
    </source>
</evidence>
<evidence type="ECO:0000256" key="12">
    <source>
        <dbReference type="ARBA" id="ARBA00050799"/>
    </source>
</evidence>
<comment type="catalytic activity">
    <reaction evidence="12">
        <text>thiamine phosphate(out) + thiamine diphosphate(in) = thiamine phosphate(in) + thiamine diphosphate(out)</text>
        <dbReference type="Rhea" id="RHEA:73383"/>
        <dbReference type="ChEBI" id="CHEBI:37575"/>
        <dbReference type="ChEBI" id="CHEBI:58937"/>
    </reaction>
</comment>
<name>A0AAE0Z0G1_9GAST</name>
<accession>A0AAE0Z0G1</accession>
<feature type="repeat" description="Solcar" evidence="13">
    <location>
        <begin position="117"/>
        <end position="203"/>
    </location>
</feature>
<feature type="repeat" description="Solcar" evidence="13">
    <location>
        <begin position="12"/>
        <end position="104"/>
    </location>
</feature>
<dbReference type="InterPro" id="IPR023395">
    <property type="entry name" value="MCP_dom_sf"/>
</dbReference>
<comment type="function">
    <text evidence="9">Mitochondrial transporter mediating uptake of thiamine diphosphate into mitochondria. It is not clear if the antiporter activity is affected by the membrane potential or by the proton electrochemical gradient.</text>
</comment>
<evidence type="ECO:0000256" key="11">
    <source>
        <dbReference type="ARBA" id="ARBA00041879"/>
    </source>
</evidence>
<organism evidence="15 16">
    <name type="scientific">Elysia crispata</name>
    <name type="common">lettuce slug</name>
    <dbReference type="NCBI Taxonomy" id="231223"/>
    <lineage>
        <taxon>Eukaryota</taxon>
        <taxon>Metazoa</taxon>
        <taxon>Spiralia</taxon>
        <taxon>Lophotrochozoa</taxon>
        <taxon>Mollusca</taxon>
        <taxon>Gastropoda</taxon>
        <taxon>Heterobranchia</taxon>
        <taxon>Euthyneura</taxon>
        <taxon>Panpulmonata</taxon>
        <taxon>Sacoglossa</taxon>
        <taxon>Placobranchoidea</taxon>
        <taxon>Plakobranchidae</taxon>
        <taxon>Elysia</taxon>
    </lineage>
</organism>
<evidence type="ECO:0000256" key="7">
    <source>
        <dbReference type="ARBA" id="ARBA00023128"/>
    </source>
</evidence>
<evidence type="ECO:0000313" key="15">
    <source>
        <dbReference type="EMBL" id="KAK3760400.1"/>
    </source>
</evidence>
<proteinExistence type="inferred from homology"/>
<dbReference type="GO" id="GO:0031966">
    <property type="term" value="C:mitochondrial membrane"/>
    <property type="evidence" value="ECO:0007669"/>
    <property type="project" value="UniProtKB-SubCell"/>
</dbReference>
<evidence type="ECO:0000256" key="4">
    <source>
        <dbReference type="ARBA" id="ARBA00022692"/>
    </source>
</evidence>
<reference evidence="15" key="1">
    <citation type="journal article" date="2023" name="G3 (Bethesda)">
        <title>A reference genome for the long-term kleptoplast-retaining sea slug Elysia crispata morphotype clarki.</title>
        <authorList>
            <person name="Eastman K.E."/>
            <person name="Pendleton A.L."/>
            <person name="Shaikh M.A."/>
            <person name="Suttiyut T."/>
            <person name="Ogas R."/>
            <person name="Tomko P."/>
            <person name="Gavelis G."/>
            <person name="Widhalm J.R."/>
            <person name="Wisecaver J.H."/>
        </authorList>
    </citation>
    <scope>NUCLEOTIDE SEQUENCE</scope>
    <source>
        <strain evidence="15">ECLA1</strain>
    </source>
</reference>
<dbReference type="InterPro" id="IPR002067">
    <property type="entry name" value="MCP"/>
</dbReference>
<dbReference type="Pfam" id="PF00153">
    <property type="entry name" value="Mito_carr"/>
    <property type="match status" value="3"/>
</dbReference>
<comment type="caution">
    <text evidence="15">The sequence shown here is derived from an EMBL/GenBank/DDBJ whole genome shotgun (WGS) entry which is preliminary data.</text>
</comment>
<protein>
    <recommendedName>
        <fullName evidence="10">Mitochondrial thiamine pyrophosphate carrier</fullName>
    </recommendedName>
    <alternativeName>
        <fullName evidence="11">Solute carrier family 25 member 19</fullName>
    </alternativeName>
</protein>
<evidence type="ECO:0000313" key="16">
    <source>
        <dbReference type="Proteomes" id="UP001283361"/>
    </source>
</evidence>
<keyword evidence="3 14" id="KW-0813">Transport</keyword>
<keyword evidence="16" id="KW-1185">Reference proteome</keyword>
<dbReference type="PANTHER" id="PTHR24089">
    <property type="entry name" value="SOLUTE CARRIER FAMILY 25"/>
    <property type="match status" value="1"/>
</dbReference>
<dbReference type="PRINTS" id="PR00926">
    <property type="entry name" value="MITOCARRIER"/>
</dbReference>
<dbReference type="GO" id="GO:0090422">
    <property type="term" value="F:thiamine pyrophosphate transmembrane transporter activity"/>
    <property type="evidence" value="ECO:0007669"/>
    <property type="project" value="UniProtKB-ARBA"/>
</dbReference>
<evidence type="ECO:0000256" key="5">
    <source>
        <dbReference type="ARBA" id="ARBA00022737"/>
    </source>
</evidence>
<dbReference type="Gene3D" id="1.50.40.10">
    <property type="entry name" value="Mitochondrial carrier domain"/>
    <property type="match status" value="1"/>
</dbReference>
<dbReference type="EMBL" id="JAWDGP010004986">
    <property type="protein sequence ID" value="KAK3760400.1"/>
    <property type="molecule type" value="Genomic_DNA"/>
</dbReference>
<dbReference type="PROSITE" id="PS50920">
    <property type="entry name" value="SOLCAR"/>
    <property type="match status" value="3"/>
</dbReference>